<dbReference type="EMBL" id="JBHTGL010000015">
    <property type="protein sequence ID" value="MFD0630255.1"/>
    <property type="molecule type" value="Genomic_DNA"/>
</dbReference>
<accession>A0ABW2WS65</accession>
<reference evidence="3" key="2">
    <citation type="journal article" date="2019" name="Int. J. Syst. Evol. Microbiol.">
        <title>The Global Catalogue of Microorganisms (GCM) 10K type strain sequencing project: providing services to taxonomists for standard genome sequencing and annotation.</title>
        <authorList>
            <consortium name="The Broad Institute Genomics Platform"/>
            <consortium name="The Broad Institute Genome Sequencing Center for Infectious Disease"/>
            <person name="Wu L."/>
            <person name="Ma J."/>
        </authorList>
    </citation>
    <scope>NUCLEOTIDE SEQUENCE [LARGE SCALE GENOMIC DNA]</scope>
    <source>
        <strain evidence="3">JCM 12607</strain>
    </source>
</reference>
<dbReference type="Proteomes" id="UP001596915">
    <property type="component" value="Unassembled WGS sequence"/>
</dbReference>
<dbReference type="EMBL" id="JBHTGL010000008">
    <property type="protein sequence ID" value="MFD0624272.1"/>
    <property type="molecule type" value="Genomic_DNA"/>
</dbReference>
<evidence type="ECO:0000313" key="2">
    <source>
        <dbReference type="EMBL" id="MFD0630255.1"/>
    </source>
</evidence>
<name>A0ABW2WS65_9ACTN</name>
<evidence type="ECO:0000313" key="1">
    <source>
        <dbReference type="EMBL" id="MFD0624272.1"/>
    </source>
</evidence>
<protein>
    <submittedName>
        <fullName evidence="1">Uncharacterized protein</fullName>
    </submittedName>
</protein>
<keyword evidence="3" id="KW-1185">Reference proteome</keyword>
<organism evidence="1 3">
    <name type="scientific">Streptomyces sanglieri</name>
    <dbReference type="NCBI Taxonomy" id="193460"/>
    <lineage>
        <taxon>Bacteria</taxon>
        <taxon>Bacillati</taxon>
        <taxon>Actinomycetota</taxon>
        <taxon>Actinomycetes</taxon>
        <taxon>Kitasatosporales</taxon>
        <taxon>Streptomycetaceae</taxon>
        <taxon>Streptomyces</taxon>
    </lineage>
</organism>
<sequence length="363" mass="39732">MKVTVLGKQEAAELTVRSLWLDETTIDAFSAEALSALLRRAASFLCPAPPRRLVDAVLEALSPLDEESLVTRQQVATYLDLLVSIGDLIELPAQSDRTSRQIYLAPPSFVEKTPGQYLLLGVRPNGKPLVNESLSAEVQNEGHTRSLRLDAQLAPARLRAAGLHVLPRDHWLKRPRVEQAAAVVDVMRQRLDRVGESGQIGGLAILDPTASVLYYRGRWRPLGPHDSGDFVARRPQAYGADLWCFVRAEHGFPRALVDLPADDLTAAGCDEAWRTQAAIDALAGTPQAMRVSPASGAPGEKRLDLFSPVPRWAQRYLELVGTPISRAKGALISYRLPKLAVDNLSVFFADMLWMHVSEEGGVA</sequence>
<reference evidence="1" key="1">
    <citation type="journal article" date="2014" name="Int. J. Syst. Evol. Microbiol.">
        <title>Complete genome of a new Firmicutes species belonging to the dominant human colonic microbiota ('Ruminococcus bicirculans') reveals two chromosomes and a selective capacity to utilize plant glucans.</title>
        <authorList>
            <consortium name="NISC Comparative Sequencing Program"/>
            <person name="Wegmann U."/>
            <person name="Louis P."/>
            <person name="Goesmann A."/>
            <person name="Henrissat B."/>
            <person name="Duncan S.H."/>
            <person name="Flint H.J."/>
        </authorList>
    </citation>
    <scope>NUCLEOTIDE SEQUENCE</scope>
    <source>
        <strain evidence="1">JCM 12607</strain>
    </source>
</reference>
<evidence type="ECO:0000313" key="3">
    <source>
        <dbReference type="Proteomes" id="UP001596915"/>
    </source>
</evidence>
<comment type="caution">
    <text evidence="1">The sequence shown here is derived from an EMBL/GenBank/DDBJ whole genome shotgun (WGS) entry which is preliminary data.</text>
</comment>
<proteinExistence type="predicted"/>
<reference evidence="1" key="3">
    <citation type="submission" date="2024-09" db="EMBL/GenBank/DDBJ databases">
        <authorList>
            <person name="Sun Q."/>
            <person name="Mori K."/>
        </authorList>
    </citation>
    <scope>NUCLEOTIDE SEQUENCE</scope>
    <source>
        <strain evidence="1">JCM 12607</strain>
    </source>
</reference>
<gene>
    <name evidence="1" type="ORF">ACFQ2K_17360</name>
    <name evidence="2" type="ORF">ACFQ2K_54445</name>
</gene>